<dbReference type="RefSeq" id="WP_006882668.1">
    <property type="nucleotide sequence ID" value="NZ_AOIU01000011.1"/>
</dbReference>
<keyword evidence="1" id="KW-0472">Membrane</keyword>
<feature type="transmembrane region" description="Helical" evidence="1">
    <location>
        <begin position="49"/>
        <end position="68"/>
    </location>
</feature>
<evidence type="ECO:0000313" key="4">
    <source>
        <dbReference type="Proteomes" id="UP000011626"/>
    </source>
</evidence>
<dbReference type="OrthoDB" id="102247at2157"/>
<dbReference type="STRING" id="797114.C475_04980"/>
<accession>M0CY24</accession>
<comment type="caution">
    <text evidence="3">The sequence shown here is derived from an EMBL/GenBank/DDBJ whole genome shotgun (WGS) entry which is preliminary data.</text>
</comment>
<name>M0CY24_9EURY</name>
<protein>
    <recommendedName>
        <fullName evidence="2">DUF1648 domain-containing protein</fullName>
    </recommendedName>
</protein>
<feature type="transmembrane region" description="Helical" evidence="1">
    <location>
        <begin position="110"/>
        <end position="132"/>
    </location>
</feature>
<keyword evidence="1" id="KW-1133">Transmembrane helix</keyword>
<sequence>MALRLDRYDWLSLALIVATLLSGLALWEQLPAEMAVHFSASGEPDNVTSKPVAVVSLPALMLATMLFIEGAGRIDPPEDPSVLGVVTAATMALMAAVQGLLFAWNLGHEVPFGLFMAGVAVWMVVVVGYTVAREGRAGLA</sequence>
<dbReference type="Proteomes" id="UP000011626">
    <property type="component" value="Unassembled WGS sequence"/>
</dbReference>
<dbReference type="AlphaFoldDB" id="M0CY24"/>
<proteinExistence type="predicted"/>
<dbReference type="eggNOG" id="arCOG04484">
    <property type="taxonomic scope" value="Archaea"/>
</dbReference>
<evidence type="ECO:0000256" key="1">
    <source>
        <dbReference type="SAM" id="Phobius"/>
    </source>
</evidence>
<organism evidence="3 4">
    <name type="scientific">Halosimplex carlsbadense 2-9-1</name>
    <dbReference type="NCBI Taxonomy" id="797114"/>
    <lineage>
        <taxon>Archaea</taxon>
        <taxon>Methanobacteriati</taxon>
        <taxon>Methanobacteriota</taxon>
        <taxon>Stenosarchaea group</taxon>
        <taxon>Halobacteria</taxon>
        <taxon>Halobacteriales</taxon>
        <taxon>Haloarculaceae</taxon>
        <taxon>Halosimplex</taxon>
    </lineage>
</organism>
<evidence type="ECO:0000259" key="2">
    <source>
        <dbReference type="Pfam" id="PF07853"/>
    </source>
</evidence>
<dbReference type="InterPro" id="IPR012867">
    <property type="entry name" value="DUF1648"/>
</dbReference>
<feature type="domain" description="DUF1648" evidence="2">
    <location>
        <begin position="15"/>
        <end position="62"/>
    </location>
</feature>
<dbReference type="EMBL" id="AOIU01000011">
    <property type="protein sequence ID" value="ELZ28131.1"/>
    <property type="molecule type" value="Genomic_DNA"/>
</dbReference>
<evidence type="ECO:0000313" key="3">
    <source>
        <dbReference type="EMBL" id="ELZ28131.1"/>
    </source>
</evidence>
<keyword evidence="4" id="KW-1185">Reference proteome</keyword>
<reference evidence="3 4" key="1">
    <citation type="journal article" date="2014" name="PLoS Genet.">
        <title>Phylogenetically driven sequencing of extremely halophilic archaea reveals strategies for static and dynamic osmo-response.</title>
        <authorList>
            <person name="Becker E.A."/>
            <person name="Seitzer P.M."/>
            <person name="Tritt A."/>
            <person name="Larsen D."/>
            <person name="Krusor M."/>
            <person name="Yao A.I."/>
            <person name="Wu D."/>
            <person name="Madern D."/>
            <person name="Eisen J.A."/>
            <person name="Darling A.E."/>
            <person name="Facciotti M.T."/>
        </authorList>
    </citation>
    <scope>NUCLEOTIDE SEQUENCE [LARGE SCALE GENOMIC DNA]</scope>
    <source>
        <strain evidence="3 4">2-9-1</strain>
    </source>
</reference>
<keyword evidence="1" id="KW-0812">Transmembrane</keyword>
<dbReference type="Pfam" id="PF07853">
    <property type="entry name" value="DUF1648"/>
    <property type="match status" value="1"/>
</dbReference>
<gene>
    <name evidence="3" type="ORF">C475_04980</name>
</gene>
<feature type="transmembrane region" description="Helical" evidence="1">
    <location>
        <begin position="80"/>
        <end position="104"/>
    </location>
</feature>